<evidence type="ECO:0000313" key="11">
    <source>
        <dbReference type="Proteomes" id="UP000008062"/>
    </source>
</evidence>
<dbReference type="Gene3D" id="1.10.630.10">
    <property type="entry name" value="Cytochrome P450"/>
    <property type="match status" value="1"/>
</dbReference>
<evidence type="ECO:0000256" key="7">
    <source>
        <dbReference type="ARBA" id="ARBA00023033"/>
    </source>
</evidence>
<evidence type="ECO:0000256" key="6">
    <source>
        <dbReference type="ARBA" id="ARBA00023004"/>
    </source>
</evidence>
<evidence type="ECO:0000256" key="5">
    <source>
        <dbReference type="ARBA" id="ARBA00023002"/>
    </source>
</evidence>
<keyword evidence="4 8" id="KW-0479">Metal-binding</keyword>
<dbReference type="PROSITE" id="PS00086">
    <property type="entry name" value="CYTOCHROME_P450"/>
    <property type="match status" value="1"/>
</dbReference>
<dbReference type="RefSeq" id="XP_003849190.1">
    <property type="nucleotide sequence ID" value="XM_003849142.1"/>
</dbReference>
<dbReference type="InterPro" id="IPR036396">
    <property type="entry name" value="Cyt_P450_sf"/>
</dbReference>
<evidence type="ECO:0000256" key="9">
    <source>
        <dbReference type="RuleBase" id="RU000461"/>
    </source>
</evidence>
<dbReference type="AlphaFoldDB" id="F9XLC0"/>
<keyword evidence="11" id="KW-1185">Reference proteome</keyword>
<comment type="cofactor">
    <cofactor evidence="1 8">
        <name>heme</name>
        <dbReference type="ChEBI" id="CHEBI:30413"/>
    </cofactor>
</comment>
<dbReference type="GO" id="GO:0016705">
    <property type="term" value="F:oxidoreductase activity, acting on paired donors, with incorporation or reduction of molecular oxygen"/>
    <property type="evidence" value="ECO:0007669"/>
    <property type="project" value="InterPro"/>
</dbReference>
<dbReference type="GO" id="GO:0020037">
    <property type="term" value="F:heme binding"/>
    <property type="evidence" value="ECO:0007669"/>
    <property type="project" value="InterPro"/>
</dbReference>
<keyword evidence="6 8" id="KW-0408">Iron</keyword>
<dbReference type="PANTHER" id="PTHR46206:SF2">
    <property type="entry name" value="CYTOCHROME P450 MONOOXYGENASE AUSG-RELATED"/>
    <property type="match status" value="1"/>
</dbReference>
<evidence type="ECO:0000256" key="3">
    <source>
        <dbReference type="ARBA" id="ARBA00022617"/>
    </source>
</evidence>
<dbReference type="GO" id="GO:0005506">
    <property type="term" value="F:iron ion binding"/>
    <property type="evidence" value="ECO:0007669"/>
    <property type="project" value="InterPro"/>
</dbReference>
<proteinExistence type="inferred from homology"/>
<dbReference type="Proteomes" id="UP000008062">
    <property type="component" value="Chromosome 10"/>
</dbReference>
<evidence type="ECO:0000313" key="10">
    <source>
        <dbReference type="EMBL" id="EGP84166.1"/>
    </source>
</evidence>
<dbReference type="GO" id="GO:0004497">
    <property type="term" value="F:monooxygenase activity"/>
    <property type="evidence" value="ECO:0007669"/>
    <property type="project" value="UniProtKB-KW"/>
</dbReference>
<keyword evidence="3 8" id="KW-0349">Heme</keyword>
<feature type="binding site" description="axial binding residue" evidence="8">
    <location>
        <position position="438"/>
    </location>
    <ligand>
        <name>heme</name>
        <dbReference type="ChEBI" id="CHEBI:30413"/>
    </ligand>
    <ligandPart>
        <name>Fe</name>
        <dbReference type="ChEBI" id="CHEBI:18248"/>
    </ligandPart>
</feature>
<dbReference type="SUPFAM" id="SSF48264">
    <property type="entry name" value="Cytochrome P450"/>
    <property type="match status" value="1"/>
</dbReference>
<dbReference type="InterPro" id="IPR017972">
    <property type="entry name" value="Cyt_P450_CS"/>
</dbReference>
<dbReference type="KEGG" id="ztr:MYCGRDRAFT_87715"/>
<dbReference type="OMA" id="IEWFERT"/>
<sequence length="497" mass="55716">MIILALAAVAVHWSDRSSNPLLNAKGFFELSDRRIKIAFLGNARPMLSDWFGKHQNSPVSIYSDTGVLMVLPGSMANEIRNDKRFHLRQQVERVSKALFSIYHSASLTLKKMMHGRLPGFEVFRDDYNNHIVKTVINRDLTKQLGKRTSPLHLSTKYQWPYRSCLDPTQLVARTSSRVFLGAELCHNPEWLKVSKEYAVLAFLAAQDLRLWSPWLRPIASLFLSKCRLSRAAIHKARATIEPVLAERSKLVAKNTGGKATVFDDAIAWIECAAGTASYDPQIVQLSLSAVAVHTTTDLLSQALADIAAHPEIIAPLREEMISIMNQDGVLQTASLGRMELLDSCIKESQRMKPLSIASMGRIATERVTLSNGTVIPKGQSILVDSSRMWDAKVHPSSPKTWDGYRFLRMREDPMKRDMAPLVSTSPDHIAFGYGVHACPGRFFAANEVKIALIYILLKYELRFEEGQMPRAFDHGFTCVSDPSLKLSVRRRTEATVL</sequence>
<keyword evidence="7 9" id="KW-0503">Monooxygenase</keyword>
<evidence type="ECO:0000256" key="1">
    <source>
        <dbReference type="ARBA" id="ARBA00001971"/>
    </source>
</evidence>
<dbReference type="OrthoDB" id="1844152at2759"/>
<evidence type="ECO:0000256" key="4">
    <source>
        <dbReference type="ARBA" id="ARBA00022723"/>
    </source>
</evidence>
<dbReference type="Pfam" id="PF00067">
    <property type="entry name" value="p450"/>
    <property type="match status" value="1"/>
</dbReference>
<dbReference type="EMBL" id="CM001205">
    <property type="protein sequence ID" value="EGP84166.1"/>
    <property type="molecule type" value="Genomic_DNA"/>
</dbReference>
<dbReference type="eggNOG" id="KOG0158">
    <property type="taxonomic scope" value="Eukaryota"/>
</dbReference>
<dbReference type="CDD" id="cd11041">
    <property type="entry name" value="CYP503A1-like"/>
    <property type="match status" value="1"/>
</dbReference>
<reference evidence="10 11" key="1">
    <citation type="journal article" date="2011" name="PLoS Genet.">
        <title>Finished genome of the fungal wheat pathogen Mycosphaerella graminicola reveals dispensome structure, chromosome plasticity, and stealth pathogenesis.</title>
        <authorList>
            <person name="Goodwin S.B."/>
            <person name="Ben M'barek S."/>
            <person name="Dhillon B."/>
            <person name="Wittenberg A.H.J."/>
            <person name="Crane C.F."/>
            <person name="Hane J.K."/>
            <person name="Foster A.J."/>
            <person name="Van der Lee T.A.J."/>
            <person name="Grimwood J."/>
            <person name="Aerts A."/>
            <person name="Antoniw J."/>
            <person name="Bailey A."/>
            <person name="Bluhm B."/>
            <person name="Bowler J."/>
            <person name="Bristow J."/>
            <person name="van der Burgt A."/>
            <person name="Canto-Canche B."/>
            <person name="Churchill A.C.L."/>
            <person name="Conde-Ferraez L."/>
            <person name="Cools H.J."/>
            <person name="Coutinho P.M."/>
            <person name="Csukai M."/>
            <person name="Dehal P."/>
            <person name="De Wit P."/>
            <person name="Donzelli B."/>
            <person name="van de Geest H.C."/>
            <person name="van Ham R.C.H.J."/>
            <person name="Hammond-Kosack K.E."/>
            <person name="Henrissat B."/>
            <person name="Kilian A."/>
            <person name="Kobayashi A.K."/>
            <person name="Koopmann E."/>
            <person name="Kourmpetis Y."/>
            <person name="Kuzniar A."/>
            <person name="Lindquist E."/>
            <person name="Lombard V."/>
            <person name="Maliepaard C."/>
            <person name="Martins N."/>
            <person name="Mehrabi R."/>
            <person name="Nap J.P.H."/>
            <person name="Ponomarenko A."/>
            <person name="Rudd J.J."/>
            <person name="Salamov A."/>
            <person name="Schmutz J."/>
            <person name="Schouten H.J."/>
            <person name="Shapiro H."/>
            <person name="Stergiopoulos I."/>
            <person name="Torriani S.F.F."/>
            <person name="Tu H."/>
            <person name="de Vries R.P."/>
            <person name="Waalwijk C."/>
            <person name="Ware S.B."/>
            <person name="Wiebenga A."/>
            <person name="Zwiers L.-H."/>
            <person name="Oliver R.P."/>
            <person name="Grigoriev I.V."/>
            <person name="Kema G.H.J."/>
        </authorList>
    </citation>
    <scope>NUCLEOTIDE SEQUENCE [LARGE SCALE GENOMIC DNA]</scope>
    <source>
        <strain evidence="11">CBS 115943 / IPO323</strain>
    </source>
</reference>
<name>F9XLC0_ZYMTI</name>
<evidence type="ECO:0000256" key="2">
    <source>
        <dbReference type="ARBA" id="ARBA00010617"/>
    </source>
</evidence>
<evidence type="ECO:0000256" key="8">
    <source>
        <dbReference type="PIRSR" id="PIRSR602403-1"/>
    </source>
</evidence>
<gene>
    <name evidence="10" type="primary">CYP-44</name>
    <name evidence="10" type="ORF">MYCGRDRAFT_87715</name>
</gene>
<keyword evidence="5 9" id="KW-0560">Oxidoreductase</keyword>
<dbReference type="InParanoid" id="F9XLC0"/>
<protein>
    <submittedName>
        <fullName evidence="10">P450 monooxygenase</fullName>
    </submittedName>
</protein>
<accession>F9XLC0</accession>
<organism evidence="10 11">
    <name type="scientific">Zymoseptoria tritici (strain CBS 115943 / IPO323)</name>
    <name type="common">Speckled leaf blotch fungus</name>
    <name type="synonym">Septoria tritici</name>
    <dbReference type="NCBI Taxonomy" id="336722"/>
    <lineage>
        <taxon>Eukaryota</taxon>
        <taxon>Fungi</taxon>
        <taxon>Dikarya</taxon>
        <taxon>Ascomycota</taxon>
        <taxon>Pezizomycotina</taxon>
        <taxon>Dothideomycetes</taxon>
        <taxon>Dothideomycetidae</taxon>
        <taxon>Mycosphaerellales</taxon>
        <taxon>Mycosphaerellaceae</taxon>
        <taxon>Zymoseptoria</taxon>
    </lineage>
</organism>
<dbReference type="InterPro" id="IPR001128">
    <property type="entry name" value="Cyt_P450"/>
</dbReference>
<dbReference type="InterPro" id="IPR002403">
    <property type="entry name" value="Cyt_P450_E_grp-IV"/>
</dbReference>
<dbReference type="HOGENOM" id="CLU_022195_0_3_1"/>
<dbReference type="PRINTS" id="PR00465">
    <property type="entry name" value="EP450IV"/>
</dbReference>
<comment type="similarity">
    <text evidence="2 9">Belongs to the cytochrome P450 family.</text>
</comment>
<dbReference type="GeneID" id="13396636"/>
<dbReference type="PANTHER" id="PTHR46206">
    <property type="entry name" value="CYTOCHROME P450"/>
    <property type="match status" value="1"/>
</dbReference>